<gene>
    <name evidence="3" type="ORF">AMJ87_10865</name>
</gene>
<evidence type="ECO:0000259" key="2">
    <source>
        <dbReference type="Pfam" id="PF14332"/>
    </source>
</evidence>
<dbReference type="AlphaFoldDB" id="A0A0S8G838"/>
<organism evidence="3 4">
    <name type="scientific">candidate division WOR_3 bacterium SM23_60</name>
    <dbReference type="NCBI Taxonomy" id="1703780"/>
    <lineage>
        <taxon>Bacteria</taxon>
        <taxon>Bacteria division WOR-3</taxon>
    </lineage>
</organism>
<dbReference type="Pfam" id="PF14332">
    <property type="entry name" value="DUF4388"/>
    <property type="match status" value="1"/>
</dbReference>
<protein>
    <recommendedName>
        <fullName evidence="2">PatA-like N-terminal domain-containing protein</fullName>
    </recommendedName>
</protein>
<evidence type="ECO:0000313" key="4">
    <source>
        <dbReference type="Proteomes" id="UP000051096"/>
    </source>
</evidence>
<sequence length="328" mass="38022">MPIEGDLKSINLSTVLQLVAQEHLTGVLKIKKKSDIVDIGFADGQITGAFFERGDKAERLEAYLVKSGIVGQHVYQMVEDIHNETKRPIMNILLEDKYLTKEEIERIIKFKIQEVVDEVFLWEHGAFNFEQGSVIYPKSMIKVRLNTEGIVLESARRMDEWPKIKDTITNEDIVYKKVERPELKLTPGENESRILSLLDGHRSVADMVEISGFGKFQTYSCLYRLLTTGQIEISYAKPTVTIPKPKREISLKFLRMPVSIAFVVIILILEFLLGNYVAQQYVIPIELLHDDFYTQDYETYQEIFYYRHNRTPSINEVEEVFGQYTPRD</sequence>
<dbReference type="PANTHER" id="PTHR36304">
    <property type="entry name" value="DOMAIN GTPASE-ACTIVATING PROTEIN, PUTATIVE-RELATED-RELATED"/>
    <property type="match status" value="1"/>
</dbReference>
<feature type="domain" description="PatA-like N-terminal" evidence="2">
    <location>
        <begin position="4"/>
        <end position="161"/>
    </location>
</feature>
<reference evidence="3 4" key="1">
    <citation type="journal article" date="2015" name="Microbiome">
        <title>Genomic resolution of linkages in carbon, nitrogen, and sulfur cycling among widespread estuary sediment bacteria.</title>
        <authorList>
            <person name="Baker B.J."/>
            <person name="Lazar C.S."/>
            <person name="Teske A.P."/>
            <person name="Dick G.J."/>
        </authorList>
    </citation>
    <scope>NUCLEOTIDE SEQUENCE [LARGE SCALE GENOMIC DNA]</scope>
    <source>
        <strain evidence="3">SM23_60</strain>
    </source>
</reference>
<evidence type="ECO:0000313" key="3">
    <source>
        <dbReference type="EMBL" id="KPK69208.1"/>
    </source>
</evidence>
<accession>A0A0S8G838</accession>
<name>A0A0S8G838_UNCW3</name>
<comment type="caution">
    <text evidence="3">The sequence shown here is derived from an EMBL/GenBank/DDBJ whole genome shotgun (WGS) entry which is preliminary data.</text>
</comment>
<dbReference type="EMBL" id="LJUO01000136">
    <property type="protein sequence ID" value="KPK69208.1"/>
    <property type="molecule type" value="Genomic_DNA"/>
</dbReference>
<keyword evidence="1" id="KW-0812">Transmembrane</keyword>
<proteinExistence type="predicted"/>
<dbReference type="PANTHER" id="PTHR36304:SF4">
    <property type="entry name" value="DUF4388 DOMAIN-CONTAINING PROTEIN"/>
    <property type="match status" value="1"/>
</dbReference>
<dbReference type="Proteomes" id="UP000051096">
    <property type="component" value="Unassembled WGS sequence"/>
</dbReference>
<dbReference type="InterPro" id="IPR025497">
    <property type="entry name" value="PatA-like_N"/>
</dbReference>
<keyword evidence="1" id="KW-1133">Transmembrane helix</keyword>
<keyword evidence="1" id="KW-0472">Membrane</keyword>
<evidence type="ECO:0000256" key="1">
    <source>
        <dbReference type="SAM" id="Phobius"/>
    </source>
</evidence>
<feature type="transmembrane region" description="Helical" evidence="1">
    <location>
        <begin position="253"/>
        <end position="273"/>
    </location>
</feature>